<sequence>MSMSVSEPVAEGDTDGDELVGSRVHGGDEGAEDSASDEETIEDEAAEERDDEDDGDSSNDDDEGDEDGDDDEDDDDEDGSDSGDDDDDDEPILKYSRIGNAVPDLLKKDSASALASASSILALGTHSGLIHIITLDGRRLKSFKPHQATVTALTLTANASHVASASLDGHVVVHALSLGSSPPPSSDSNIDLDTRRPVRGVALSPGFGRRGSRGLVWGGMAGRVTLREKGWLGYSDTVLHEGEGPVWCVAWRGRVVVWANDRGIRMYDTQTQTLLPCIPRPPSSPRADLFKCTLHWQDDATLLAAWADQVSIVHVKPQSQTNAQPQPQPQNPTPSISVSVTAAFQMDCMIAGVVPYPPPHTAPTTPLHSLLVLAYTPPRALLPPSQKESDDPTQVLTDDVSVQKRGKAGRPELRVVVASHAHDTEITETPDAALGVAGYERWGCNDYVLVDASAGVFASSSGLGPNSIPSASTSTSTQTQPRYILLAPHDLVFVRPRDAHDRVHWLVERGRWEEALVVAEGLEASGVEHTAEGEGKLDARTVGEMYIKYLIGVGAFVSARAGLGSDARKWEELVFVFAQAGEIGAIIPYIPTTSPYLGRVAYELVLAHLMAHDRAALLRTIRAWPKTLYDVPAVIVAVQAELDRVSVATSGRLLQGGDKVLLMESLVDLYTANHQPGKALRYLLRLPRRAPDVTGESTITGERDVSAAAAQRDVFALIREHGLYADVRDEVGLLVEYEERARGDIGKEHGEMDDGGAGEVNGGGAGEKDEAGVIESGVKEGGIKEGGVYESEAITLLVEHTHSIPIARVVQQLRPRPVYLFRYLDALAHKDPHLVADFADLQVTLFAEHAPARLIDYLRTSTYYNLEAAYRVCKSRDMVPEMVFLLGRVGNNKKALMLIIERLGDVNRAIEFAKEQSDDDLWEDLLKYSETRPAFIRTLLLTVGAEIDPVRLLRRIKNGLEIPGLKDALIKILHDFHLTASLLEGCRAILDGDGRELAGKRRGGQVGGFFFGGANLKTLCPICTQPLLRAPQPQDMLLLFLCRHVVHASCVPGLALDDLGDDGRGSVGTGAGVRGNAISAKIAFASVVRAKIQHGCPVCHKKGEGDLSSAF</sequence>
<accession>A0ACB8A7L9</accession>
<comment type="caution">
    <text evidence="1">The sequence shown here is derived from an EMBL/GenBank/DDBJ whole genome shotgun (WGS) entry which is preliminary data.</text>
</comment>
<name>A0ACB8A7L9_9AGAM</name>
<gene>
    <name evidence="1" type="ORF">BJ138DRAFT_1090147</name>
</gene>
<protein>
    <submittedName>
        <fullName evidence="1">Uncharacterized protein</fullName>
    </submittedName>
</protein>
<proteinExistence type="predicted"/>
<dbReference type="EMBL" id="MU267781">
    <property type="protein sequence ID" value="KAH7909052.1"/>
    <property type="molecule type" value="Genomic_DNA"/>
</dbReference>
<evidence type="ECO:0000313" key="2">
    <source>
        <dbReference type="Proteomes" id="UP000790377"/>
    </source>
</evidence>
<organism evidence="1 2">
    <name type="scientific">Hygrophoropsis aurantiaca</name>
    <dbReference type="NCBI Taxonomy" id="72124"/>
    <lineage>
        <taxon>Eukaryota</taxon>
        <taxon>Fungi</taxon>
        <taxon>Dikarya</taxon>
        <taxon>Basidiomycota</taxon>
        <taxon>Agaricomycotina</taxon>
        <taxon>Agaricomycetes</taxon>
        <taxon>Agaricomycetidae</taxon>
        <taxon>Boletales</taxon>
        <taxon>Coniophorineae</taxon>
        <taxon>Hygrophoropsidaceae</taxon>
        <taxon>Hygrophoropsis</taxon>
    </lineage>
</organism>
<keyword evidence="2" id="KW-1185">Reference proteome</keyword>
<reference evidence="1" key="1">
    <citation type="journal article" date="2021" name="New Phytol.">
        <title>Evolutionary innovations through gain and loss of genes in the ectomycorrhizal Boletales.</title>
        <authorList>
            <person name="Wu G."/>
            <person name="Miyauchi S."/>
            <person name="Morin E."/>
            <person name="Kuo A."/>
            <person name="Drula E."/>
            <person name="Varga T."/>
            <person name="Kohler A."/>
            <person name="Feng B."/>
            <person name="Cao Y."/>
            <person name="Lipzen A."/>
            <person name="Daum C."/>
            <person name="Hundley H."/>
            <person name="Pangilinan J."/>
            <person name="Johnson J."/>
            <person name="Barry K."/>
            <person name="LaButti K."/>
            <person name="Ng V."/>
            <person name="Ahrendt S."/>
            <person name="Min B."/>
            <person name="Choi I.G."/>
            <person name="Park H."/>
            <person name="Plett J.M."/>
            <person name="Magnuson J."/>
            <person name="Spatafora J.W."/>
            <person name="Nagy L.G."/>
            <person name="Henrissat B."/>
            <person name="Grigoriev I.V."/>
            <person name="Yang Z.L."/>
            <person name="Xu J."/>
            <person name="Martin F.M."/>
        </authorList>
    </citation>
    <scope>NUCLEOTIDE SEQUENCE</scope>
    <source>
        <strain evidence="1">ATCC 28755</strain>
    </source>
</reference>
<dbReference type="Proteomes" id="UP000790377">
    <property type="component" value="Unassembled WGS sequence"/>
</dbReference>
<evidence type="ECO:0000313" key="1">
    <source>
        <dbReference type="EMBL" id="KAH7909052.1"/>
    </source>
</evidence>